<comment type="caution">
    <text evidence="1">The sequence shown here is derived from an EMBL/GenBank/DDBJ whole genome shotgun (WGS) entry which is preliminary data.</text>
</comment>
<keyword evidence="2" id="KW-1185">Reference proteome</keyword>
<sequence length="71" mass="7883">MTGSPRPWRPEDFDDRCESCGAAPGQLCKPTCDSGYTAEDFRRDAERRDQAAAEPGAQYAHQPPDEVKRPS</sequence>
<dbReference type="EMBL" id="JBBKAI010000001">
    <property type="protein sequence ID" value="MEJ8654946.1"/>
    <property type="molecule type" value="Genomic_DNA"/>
</dbReference>
<dbReference type="Proteomes" id="UP001375539">
    <property type="component" value="Unassembled WGS sequence"/>
</dbReference>
<evidence type="ECO:0000313" key="1">
    <source>
        <dbReference type="EMBL" id="MEJ8654946.1"/>
    </source>
</evidence>
<gene>
    <name evidence="1" type="ORF">WKI58_00065</name>
</gene>
<organism evidence="1 2">
    <name type="scientific">Streptomyces pratisoli</name>
    <dbReference type="NCBI Taxonomy" id="3139917"/>
    <lineage>
        <taxon>Bacteria</taxon>
        <taxon>Bacillati</taxon>
        <taxon>Actinomycetota</taxon>
        <taxon>Actinomycetes</taxon>
        <taxon>Kitasatosporales</taxon>
        <taxon>Streptomycetaceae</taxon>
        <taxon>Streptomyces</taxon>
    </lineage>
</organism>
<accession>A0ACC6Q9I9</accession>
<evidence type="ECO:0000313" key="2">
    <source>
        <dbReference type="Proteomes" id="UP001375539"/>
    </source>
</evidence>
<proteinExistence type="predicted"/>
<name>A0ACC6Q9I9_9ACTN</name>
<protein>
    <submittedName>
        <fullName evidence="1">Uncharacterized protein</fullName>
    </submittedName>
</protein>
<reference evidence="1" key="1">
    <citation type="submission" date="2024-03" db="EMBL/GenBank/DDBJ databases">
        <title>Novel Streptomyces species of biotechnological and ecological value are a feature of Machair soil.</title>
        <authorList>
            <person name="Prole J.R."/>
            <person name="Goodfellow M."/>
            <person name="Allenby N."/>
            <person name="Ward A.C."/>
        </authorList>
    </citation>
    <scope>NUCLEOTIDE SEQUENCE</scope>
    <source>
        <strain evidence="1">MS1.AVA.4</strain>
    </source>
</reference>